<dbReference type="PROSITE" id="PS00221">
    <property type="entry name" value="MIP"/>
    <property type="match status" value="1"/>
</dbReference>
<reference evidence="11 12" key="1">
    <citation type="journal article" date="2017" name="BMC Genomics">
        <title>Comparative genomic and phylogenomic analyses of the Bifidobacteriaceae family.</title>
        <authorList>
            <person name="Lugli G.A."/>
            <person name="Milani C."/>
            <person name="Turroni F."/>
            <person name="Duranti S."/>
            <person name="Mancabelli L."/>
            <person name="Mangifesta M."/>
            <person name="Ferrario C."/>
            <person name="Modesto M."/>
            <person name="Mattarelli P."/>
            <person name="Jiri K."/>
            <person name="van Sinderen D."/>
            <person name="Ventura M."/>
        </authorList>
    </citation>
    <scope>NUCLEOTIDE SEQUENCE [LARGE SCALE GENOMIC DNA]</scope>
    <source>
        <strain evidence="11 12">LMG 21773</strain>
    </source>
</reference>
<feature type="transmembrane region" description="Helical" evidence="10">
    <location>
        <begin position="242"/>
        <end position="262"/>
    </location>
</feature>
<keyword evidence="5 8" id="KW-0812">Transmembrane</keyword>
<dbReference type="RefSeq" id="WP_094689592.1">
    <property type="nucleotide sequence ID" value="NZ_JACBYZ010000001.1"/>
</dbReference>
<dbReference type="InterPro" id="IPR023271">
    <property type="entry name" value="Aquaporin-like"/>
</dbReference>
<comment type="similarity">
    <text evidence="2 8">Belongs to the MIP/aquaporin (TC 1.A.8) family.</text>
</comment>
<feature type="compositionally biased region" description="Basic and acidic residues" evidence="9">
    <location>
        <begin position="309"/>
        <end position="325"/>
    </location>
</feature>
<comment type="caution">
    <text evidence="11">The sequence shown here is derived from an EMBL/GenBank/DDBJ whole genome shotgun (WGS) entry which is preliminary data.</text>
</comment>
<feature type="compositionally biased region" description="Low complexity" evidence="9">
    <location>
        <begin position="330"/>
        <end position="344"/>
    </location>
</feature>
<dbReference type="GO" id="GO:0005886">
    <property type="term" value="C:plasma membrane"/>
    <property type="evidence" value="ECO:0007669"/>
    <property type="project" value="UniProtKB-SubCell"/>
</dbReference>
<feature type="compositionally biased region" description="Basic and acidic residues" evidence="9">
    <location>
        <begin position="284"/>
        <end position="293"/>
    </location>
</feature>
<evidence type="ECO:0000256" key="2">
    <source>
        <dbReference type="ARBA" id="ARBA00006175"/>
    </source>
</evidence>
<name>A0A261FA44_9BIFI</name>
<gene>
    <name evidence="11" type="ORF">AEAE_0508</name>
</gene>
<dbReference type="PANTHER" id="PTHR19139">
    <property type="entry name" value="AQUAPORIN TRANSPORTER"/>
    <property type="match status" value="1"/>
</dbReference>
<dbReference type="InterPro" id="IPR034294">
    <property type="entry name" value="Aquaporin_transptr"/>
</dbReference>
<keyword evidence="7 10" id="KW-0472">Membrane</keyword>
<comment type="subcellular location">
    <subcellularLocation>
        <location evidence="1">Cell membrane</location>
        <topology evidence="1">Multi-pass membrane protein</topology>
    </subcellularLocation>
</comment>
<evidence type="ECO:0000256" key="7">
    <source>
        <dbReference type="ARBA" id="ARBA00023136"/>
    </source>
</evidence>
<protein>
    <submittedName>
        <fullName evidence="11">Transporter</fullName>
    </submittedName>
</protein>
<dbReference type="Proteomes" id="UP000228976">
    <property type="component" value="Unassembled WGS sequence"/>
</dbReference>
<dbReference type="PRINTS" id="PR00783">
    <property type="entry name" value="MINTRINSICP"/>
</dbReference>
<evidence type="ECO:0000256" key="5">
    <source>
        <dbReference type="ARBA" id="ARBA00022692"/>
    </source>
</evidence>
<dbReference type="EMBL" id="MWWU01000002">
    <property type="protein sequence ID" value="OZG56020.1"/>
    <property type="molecule type" value="Genomic_DNA"/>
</dbReference>
<evidence type="ECO:0000256" key="3">
    <source>
        <dbReference type="ARBA" id="ARBA00022448"/>
    </source>
</evidence>
<dbReference type="SUPFAM" id="SSF81338">
    <property type="entry name" value="Aquaporin-like"/>
    <property type="match status" value="1"/>
</dbReference>
<dbReference type="InterPro" id="IPR000425">
    <property type="entry name" value="MIP"/>
</dbReference>
<proteinExistence type="inferred from homology"/>
<evidence type="ECO:0000256" key="9">
    <source>
        <dbReference type="SAM" id="MobiDB-lite"/>
    </source>
</evidence>
<keyword evidence="6 10" id="KW-1133">Transmembrane helix</keyword>
<dbReference type="InterPro" id="IPR022357">
    <property type="entry name" value="MIP_CS"/>
</dbReference>
<feature type="transmembrane region" description="Helical" evidence="10">
    <location>
        <begin position="54"/>
        <end position="75"/>
    </location>
</feature>
<dbReference type="OrthoDB" id="9807293at2"/>
<dbReference type="GO" id="GO:0015250">
    <property type="term" value="F:water channel activity"/>
    <property type="evidence" value="ECO:0007669"/>
    <property type="project" value="TreeGrafter"/>
</dbReference>
<dbReference type="AlphaFoldDB" id="A0A261FA44"/>
<keyword evidence="12" id="KW-1185">Reference proteome</keyword>
<feature type="compositionally biased region" description="Low complexity" evidence="9">
    <location>
        <begin position="270"/>
        <end position="283"/>
    </location>
</feature>
<evidence type="ECO:0000256" key="10">
    <source>
        <dbReference type="SAM" id="Phobius"/>
    </source>
</evidence>
<evidence type="ECO:0000256" key="8">
    <source>
        <dbReference type="RuleBase" id="RU000477"/>
    </source>
</evidence>
<evidence type="ECO:0000256" key="1">
    <source>
        <dbReference type="ARBA" id="ARBA00004651"/>
    </source>
</evidence>
<feature type="transmembrane region" description="Helical" evidence="10">
    <location>
        <begin position="194"/>
        <end position="212"/>
    </location>
</feature>
<evidence type="ECO:0000256" key="4">
    <source>
        <dbReference type="ARBA" id="ARBA00022475"/>
    </source>
</evidence>
<dbReference type="Pfam" id="PF00230">
    <property type="entry name" value="MIP"/>
    <property type="match status" value="1"/>
</dbReference>
<organism evidence="11 12">
    <name type="scientific">Aeriscardovia aeriphila</name>
    <dbReference type="NCBI Taxonomy" id="218139"/>
    <lineage>
        <taxon>Bacteria</taxon>
        <taxon>Bacillati</taxon>
        <taxon>Actinomycetota</taxon>
        <taxon>Actinomycetes</taxon>
        <taxon>Bifidobacteriales</taxon>
        <taxon>Bifidobacteriaceae</taxon>
        <taxon>Aeriscardovia</taxon>
    </lineage>
</organism>
<feature type="transmembrane region" description="Helical" evidence="10">
    <location>
        <begin position="21"/>
        <end position="42"/>
    </location>
</feature>
<feature type="transmembrane region" description="Helical" evidence="10">
    <location>
        <begin position="164"/>
        <end position="182"/>
    </location>
</feature>
<keyword evidence="3 8" id="KW-0813">Transport</keyword>
<dbReference type="PANTHER" id="PTHR19139:SF199">
    <property type="entry name" value="MIP17260P"/>
    <property type="match status" value="1"/>
</dbReference>
<evidence type="ECO:0000313" key="12">
    <source>
        <dbReference type="Proteomes" id="UP000228976"/>
    </source>
</evidence>
<sequence>MTDTTQSSRARVQRENGFSHGLLTRSLLELVGTFFVVMVLLSASSWDRISDSSLILPVLAAFVAYAAAAYLTAPVTGGHLNPAVSLTAALSGRLKWLDFLAYCVAQTLGGILAAFTMKPLFNFMVSTYNLKAGAQSKLETKTMWELAANRYAEVQTRLGGTMEAAIIVELVATLLITAVAVSALKRNGLPRRNYAVATGLAYAAGTVMTSMITNSALNPARATGSAILAKIDGDGEALTELWIFWIVPLLAAAVVGLIVVLAENMKLSDDSSASSDKAQASDAKASDEKDAKASDSSVPEDAQQVSDSEDSRDIADFNKVMRQDTEEVSPEQAAASQAAEMAESTNIDYSESHGEDAEESE</sequence>
<keyword evidence="4" id="KW-1003">Cell membrane</keyword>
<feature type="region of interest" description="Disordered" evidence="9">
    <location>
        <begin position="270"/>
        <end position="361"/>
    </location>
</feature>
<accession>A0A261FA44</accession>
<feature type="transmembrane region" description="Helical" evidence="10">
    <location>
        <begin position="96"/>
        <end position="117"/>
    </location>
</feature>
<evidence type="ECO:0000313" key="11">
    <source>
        <dbReference type="EMBL" id="OZG56020.1"/>
    </source>
</evidence>
<evidence type="ECO:0000256" key="6">
    <source>
        <dbReference type="ARBA" id="ARBA00022989"/>
    </source>
</evidence>
<dbReference type="Gene3D" id="1.20.1080.10">
    <property type="entry name" value="Glycerol uptake facilitator protein"/>
    <property type="match status" value="1"/>
</dbReference>